<feature type="domain" description="LysM" evidence="1">
    <location>
        <begin position="119"/>
        <end position="163"/>
    </location>
</feature>
<dbReference type="CDD" id="cd12797">
    <property type="entry name" value="M23_peptidase"/>
    <property type="match status" value="1"/>
</dbReference>
<dbReference type="InterPro" id="IPR016047">
    <property type="entry name" value="M23ase_b-sheet_dom"/>
</dbReference>
<dbReference type="CDD" id="cd00118">
    <property type="entry name" value="LysM"/>
    <property type="match status" value="2"/>
</dbReference>
<dbReference type="SUPFAM" id="SSF54106">
    <property type="entry name" value="LysM domain"/>
    <property type="match status" value="1"/>
</dbReference>
<dbReference type="GO" id="GO:0004222">
    <property type="term" value="F:metalloendopeptidase activity"/>
    <property type="evidence" value="ECO:0007669"/>
    <property type="project" value="TreeGrafter"/>
</dbReference>
<reference evidence="2 3" key="1">
    <citation type="journal article" date="2016" name="Nat. Commun.">
        <title>Thousands of microbial genomes shed light on interconnected biogeochemical processes in an aquifer system.</title>
        <authorList>
            <person name="Anantharaman K."/>
            <person name="Brown C.T."/>
            <person name="Hug L.A."/>
            <person name="Sharon I."/>
            <person name="Castelle C.J."/>
            <person name="Probst A.J."/>
            <person name="Thomas B.C."/>
            <person name="Singh A."/>
            <person name="Wilkins M.J."/>
            <person name="Karaoz U."/>
            <person name="Brodie E.L."/>
            <person name="Williams K.H."/>
            <person name="Hubbard S.S."/>
            <person name="Banfield J.F."/>
        </authorList>
    </citation>
    <scope>NUCLEOTIDE SEQUENCE [LARGE SCALE GENOMIC DNA]</scope>
</reference>
<dbReference type="Pfam" id="PF01476">
    <property type="entry name" value="LysM"/>
    <property type="match status" value="2"/>
</dbReference>
<protein>
    <recommendedName>
        <fullName evidence="1">LysM domain-containing protein</fullName>
    </recommendedName>
</protein>
<dbReference type="AlphaFoldDB" id="A0A1G2TYE8"/>
<dbReference type="InterPro" id="IPR050570">
    <property type="entry name" value="Cell_wall_metabolism_enzyme"/>
</dbReference>
<dbReference type="PANTHER" id="PTHR21666:SF270">
    <property type="entry name" value="MUREIN HYDROLASE ACTIVATOR ENVC"/>
    <property type="match status" value="1"/>
</dbReference>
<dbReference type="STRING" id="1802758.A3A96_03215"/>
<dbReference type="SMART" id="SM00257">
    <property type="entry name" value="LysM"/>
    <property type="match status" value="2"/>
</dbReference>
<gene>
    <name evidence="2" type="ORF">A3A96_03215</name>
</gene>
<dbReference type="PROSITE" id="PS51782">
    <property type="entry name" value="LYSM"/>
    <property type="match status" value="2"/>
</dbReference>
<proteinExistence type="predicted"/>
<dbReference type="Proteomes" id="UP000177707">
    <property type="component" value="Unassembled WGS sequence"/>
</dbReference>
<accession>A0A1G2TYE8</accession>
<name>A0A1G2TYE8_9BACT</name>
<dbReference type="SUPFAM" id="SSF51261">
    <property type="entry name" value="Duplicated hybrid motif"/>
    <property type="match status" value="1"/>
</dbReference>
<dbReference type="Gene3D" id="3.10.350.10">
    <property type="entry name" value="LysM domain"/>
    <property type="match status" value="2"/>
</dbReference>
<sequence>MFFGNSGKENLLTNKNIQNMTLLVAVATPLTNGQDFNIPTVENNALVSNVGPSGIVSDPLVSKPTSDQISIYVVRAGDTLSQIAEMFDVTVNTIKWGNDLSSNTLKEGDTLVILPISGVKHVVVKGDTLASIAKKYKGDAEEIIAYNNLSKRASLSVGSIIIVPDGEVLASSPRSITSGPRSSSSLKEYAGFYMRPIVGGKKTQGIHGYNGVDLAAPVGTPILASADGEVIISRGGGWNGGYGNYIVIKHKNGTQTLYSHNSRNTVSVGDSVKQGDVIGFIGTSGKVTGAHVHFEIRGAKNPF</sequence>
<dbReference type="InterPro" id="IPR011055">
    <property type="entry name" value="Dup_hybrid_motif"/>
</dbReference>
<evidence type="ECO:0000259" key="1">
    <source>
        <dbReference type="PROSITE" id="PS51782"/>
    </source>
</evidence>
<evidence type="ECO:0000313" key="3">
    <source>
        <dbReference type="Proteomes" id="UP000177707"/>
    </source>
</evidence>
<evidence type="ECO:0000313" key="2">
    <source>
        <dbReference type="EMBL" id="OHB01650.1"/>
    </source>
</evidence>
<dbReference type="InterPro" id="IPR018392">
    <property type="entry name" value="LysM"/>
</dbReference>
<dbReference type="Gene3D" id="2.70.70.10">
    <property type="entry name" value="Glucose Permease (Domain IIA)"/>
    <property type="match status" value="1"/>
</dbReference>
<dbReference type="InterPro" id="IPR036779">
    <property type="entry name" value="LysM_dom_sf"/>
</dbReference>
<dbReference type="EMBL" id="MHWB01000011">
    <property type="protein sequence ID" value="OHB01650.1"/>
    <property type="molecule type" value="Genomic_DNA"/>
</dbReference>
<dbReference type="PANTHER" id="PTHR21666">
    <property type="entry name" value="PEPTIDASE-RELATED"/>
    <property type="match status" value="1"/>
</dbReference>
<feature type="domain" description="LysM" evidence="1">
    <location>
        <begin position="70"/>
        <end position="113"/>
    </location>
</feature>
<dbReference type="Pfam" id="PF01551">
    <property type="entry name" value="Peptidase_M23"/>
    <property type="match status" value="1"/>
</dbReference>
<organism evidence="2 3">
    <name type="scientific">Candidatus Zambryskibacteria bacterium RIFCSPLOWO2_01_FULL_39_39</name>
    <dbReference type="NCBI Taxonomy" id="1802758"/>
    <lineage>
        <taxon>Bacteria</taxon>
        <taxon>Candidatus Zambryskiibacteriota</taxon>
    </lineage>
</organism>
<comment type="caution">
    <text evidence="2">The sequence shown here is derived from an EMBL/GenBank/DDBJ whole genome shotgun (WGS) entry which is preliminary data.</text>
</comment>